<dbReference type="CDD" id="cd10441">
    <property type="entry name" value="GIY-YIG_COG1833"/>
    <property type="match status" value="1"/>
</dbReference>
<dbReference type="PANTHER" id="PTHR37460:SF1">
    <property type="entry name" value="ENDONUCLEASE III"/>
    <property type="match status" value="1"/>
</dbReference>
<organism evidence="2 3">
    <name type="scientific">Candidatus Brocadia sinica JPN1</name>
    <dbReference type="NCBI Taxonomy" id="1197129"/>
    <lineage>
        <taxon>Bacteria</taxon>
        <taxon>Pseudomonadati</taxon>
        <taxon>Planctomycetota</taxon>
        <taxon>Candidatus Brocadiia</taxon>
        <taxon>Candidatus Brocadiales</taxon>
        <taxon>Candidatus Brocadiaceae</taxon>
        <taxon>Candidatus Brocadia</taxon>
    </lineage>
</organism>
<feature type="domain" description="GIY-YIG" evidence="1">
    <location>
        <begin position="23"/>
        <end position="122"/>
    </location>
</feature>
<evidence type="ECO:0000259" key="1">
    <source>
        <dbReference type="SMART" id="SM00465"/>
    </source>
</evidence>
<name>A0ABQ0JXI3_9BACT</name>
<dbReference type="RefSeq" id="WP_082059143.1">
    <property type="nucleotide sequence ID" value="NZ_BAFN01000001.1"/>
</dbReference>
<reference evidence="3" key="1">
    <citation type="journal article" date="2015" name="Genome Announc.">
        <title>Draft Genome Sequence of an Anaerobic Ammonium-Oxidizing Bacterium, "Candidatus Brocadia sinica".</title>
        <authorList>
            <person name="Oshiki M."/>
            <person name="Shinyako-Hata K."/>
            <person name="Satoh H."/>
            <person name="Okabe S."/>
        </authorList>
    </citation>
    <scope>NUCLEOTIDE SEQUENCE [LARGE SCALE GENOMIC DNA]</scope>
    <source>
        <strain evidence="3">JPN1</strain>
    </source>
</reference>
<gene>
    <name evidence="2" type="ORF">BROSI_A2013</name>
</gene>
<dbReference type="EMBL" id="BAFN01000001">
    <property type="protein sequence ID" value="GAN33488.1"/>
    <property type="molecule type" value="Genomic_DNA"/>
</dbReference>
<dbReference type="SMART" id="SM00465">
    <property type="entry name" value="GIYc"/>
    <property type="match status" value="1"/>
</dbReference>
<dbReference type="Pfam" id="PF01986">
    <property type="entry name" value="DUF123"/>
    <property type="match status" value="1"/>
</dbReference>
<dbReference type="InterPro" id="IPR000305">
    <property type="entry name" value="GIY-YIG_endonuc"/>
</dbReference>
<keyword evidence="3" id="KW-1185">Reference proteome</keyword>
<dbReference type="InterPro" id="IPR002837">
    <property type="entry name" value="DUF123"/>
</dbReference>
<evidence type="ECO:0000313" key="2">
    <source>
        <dbReference type="EMBL" id="GAN33488.1"/>
    </source>
</evidence>
<proteinExistence type="predicted"/>
<accession>A0ABQ0JXI3</accession>
<evidence type="ECO:0000313" key="3">
    <source>
        <dbReference type="Proteomes" id="UP000032309"/>
    </source>
</evidence>
<dbReference type="PANTHER" id="PTHR37460">
    <property type="entry name" value="ENDONUCLEASE III"/>
    <property type="match status" value="1"/>
</dbReference>
<comment type="caution">
    <text evidence="2">The sequence shown here is derived from an EMBL/GenBank/DDBJ whole genome shotgun (WGS) entry which is preliminary data.</text>
</comment>
<sequence length="152" mass="17448">MDFVSNTGVYCLIIKLTQRRHIKIGCLGAFHFSAGFYVYVGSAQSNLERRIERHLRQKKKIHWHIDYLLRYGQLVSVYTYAGEKDKECILSHKIGNIKNAVVPAKGFGSSDCPCTSHLYFFPDDPDSEISALKIKMKLSKCTLQNQLRPFFV</sequence>
<protein>
    <submittedName>
        <fullName evidence="2">Uncharacterized conserved protein</fullName>
    </submittedName>
</protein>
<dbReference type="Proteomes" id="UP000032309">
    <property type="component" value="Unassembled WGS sequence"/>
</dbReference>